<evidence type="ECO:0000313" key="1">
    <source>
        <dbReference type="EMBL" id="CAI9968315.1"/>
    </source>
</evidence>
<reference evidence="2 3" key="2">
    <citation type="submission" date="2024-07" db="EMBL/GenBank/DDBJ databases">
        <authorList>
            <person name="Akdeniz Z."/>
        </authorList>
    </citation>
    <scope>NUCLEOTIDE SEQUENCE [LARGE SCALE GENOMIC DNA]</scope>
</reference>
<dbReference type="AlphaFoldDB" id="A0AA86RKQ0"/>
<proteinExistence type="predicted"/>
<protein>
    <submittedName>
        <fullName evidence="2">Hypothetical_protein</fullName>
    </submittedName>
</protein>
<dbReference type="EMBL" id="CATOUU010001035">
    <property type="protein sequence ID" value="CAI9968315.1"/>
    <property type="molecule type" value="Genomic_DNA"/>
</dbReference>
<evidence type="ECO:0000313" key="2">
    <source>
        <dbReference type="EMBL" id="CAL6041921.1"/>
    </source>
</evidence>
<accession>A0AA86RKQ0</accession>
<keyword evidence="3" id="KW-1185">Reference proteome</keyword>
<sequence>MTEFWKNNVNREEALLTLHQHIQTITQKDKFNPNDETVEIRGHTVIIEKVPFTNYGPYVKEKQDERQHILLEAEPQQIKIFNPNNQNKGIKIEKPFQVYSTQKSVIRNIDSLIKQNEQSNAQNKDLVIKQLNFLDSLQ</sequence>
<evidence type="ECO:0000313" key="3">
    <source>
        <dbReference type="Proteomes" id="UP001642409"/>
    </source>
</evidence>
<comment type="caution">
    <text evidence="1">The sequence shown here is derived from an EMBL/GenBank/DDBJ whole genome shotgun (WGS) entry which is preliminary data.</text>
</comment>
<dbReference type="Proteomes" id="UP001642409">
    <property type="component" value="Unassembled WGS sequence"/>
</dbReference>
<organism evidence="1">
    <name type="scientific">Hexamita inflata</name>
    <dbReference type="NCBI Taxonomy" id="28002"/>
    <lineage>
        <taxon>Eukaryota</taxon>
        <taxon>Metamonada</taxon>
        <taxon>Diplomonadida</taxon>
        <taxon>Hexamitidae</taxon>
        <taxon>Hexamitinae</taxon>
        <taxon>Hexamita</taxon>
    </lineage>
</organism>
<gene>
    <name evidence="2" type="ORF">HINF_LOCUS39343</name>
    <name evidence="1" type="ORF">HINF_LOCUS55960</name>
</gene>
<name>A0AA86RKQ0_9EUKA</name>
<dbReference type="EMBL" id="CAXDID020000152">
    <property type="protein sequence ID" value="CAL6041921.1"/>
    <property type="molecule type" value="Genomic_DNA"/>
</dbReference>
<reference evidence="1" key="1">
    <citation type="submission" date="2023-06" db="EMBL/GenBank/DDBJ databases">
        <authorList>
            <person name="Kurt Z."/>
        </authorList>
    </citation>
    <scope>NUCLEOTIDE SEQUENCE</scope>
</reference>